<evidence type="ECO:0000313" key="7">
    <source>
        <dbReference type="EMBL" id="PIR43254.1"/>
    </source>
</evidence>
<protein>
    <recommendedName>
        <fullName evidence="2">UTP--glucose-1-phosphate uridylyltransferase</fullName>
        <ecNumber evidence="2">2.7.7.9</ecNumber>
    </recommendedName>
</protein>
<proteinExistence type="inferred from homology"/>
<dbReference type="Pfam" id="PF00483">
    <property type="entry name" value="NTP_transferase"/>
    <property type="match status" value="1"/>
</dbReference>
<organism evidence="7 8">
    <name type="scientific">candidate division WWE3 bacterium CG10_big_fil_rev_8_21_14_0_10_32_10</name>
    <dbReference type="NCBI Taxonomy" id="1975090"/>
    <lineage>
        <taxon>Bacteria</taxon>
        <taxon>Katanobacteria</taxon>
    </lineage>
</organism>
<name>A0A2H0RB53_UNCKA</name>
<dbReference type="InterPro" id="IPR005835">
    <property type="entry name" value="NTP_transferase_dom"/>
</dbReference>
<evidence type="ECO:0000259" key="6">
    <source>
        <dbReference type="Pfam" id="PF00483"/>
    </source>
</evidence>
<dbReference type="GO" id="GO:0003983">
    <property type="term" value="F:UTP:glucose-1-phosphate uridylyltransferase activity"/>
    <property type="evidence" value="ECO:0007669"/>
    <property type="project" value="UniProtKB-EC"/>
</dbReference>
<dbReference type="EMBL" id="PCXU01000030">
    <property type="protein sequence ID" value="PIR43254.1"/>
    <property type="molecule type" value="Genomic_DNA"/>
</dbReference>
<evidence type="ECO:0000256" key="5">
    <source>
        <dbReference type="ARBA" id="ARBA00048128"/>
    </source>
</evidence>
<dbReference type="PANTHER" id="PTHR43197">
    <property type="entry name" value="UTP--GLUCOSE-1-PHOSPHATE URIDYLYLTRANSFERASE"/>
    <property type="match status" value="1"/>
</dbReference>
<comment type="catalytic activity">
    <reaction evidence="5">
        <text>alpha-D-glucose 1-phosphate + UTP + H(+) = UDP-alpha-D-glucose + diphosphate</text>
        <dbReference type="Rhea" id="RHEA:19889"/>
        <dbReference type="ChEBI" id="CHEBI:15378"/>
        <dbReference type="ChEBI" id="CHEBI:33019"/>
        <dbReference type="ChEBI" id="CHEBI:46398"/>
        <dbReference type="ChEBI" id="CHEBI:58601"/>
        <dbReference type="ChEBI" id="CHEBI:58885"/>
        <dbReference type="EC" id="2.7.7.9"/>
    </reaction>
</comment>
<dbReference type="SUPFAM" id="SSF53448">
    <property type="entry name" value="Nucleotide-diphospho-sugar transferases"/>
    <property type="match status" value="1"/>
</dbReference>
<comment type="similarity">
    <text evidence="1">Belongs to the UDPGP type 2 family.</text>
</comment>
<comment type="caution">
    <text evidence="7">The sequence shown here is derived from an EMBL/GenBank/DDBJ whole genome shotgun (WGS) entry which is preliminary data.</text>
</comment>
<sequence>MVTQNTKKVTKAVIPAAGFGTRFLPQTKAMPKEMLPLVDKPIIQHIVEELVDAGIKDVIIVTGYHKRSIEDHFDSPSSDLVETLRAGGEKKRYLLEEVERISSMANFYFARQKGPKGNITPLNNVKALIGNEPFLYVWADDFFDTDGFSSEFHQVIEAYTKYDCCILPCVTADKESDYNKYAYAGGIELSPGVVDVKQFIEKPGREKAPSSLAAVSSQLYTPDILSYLKDARKKLEPGHEFGYFDLITEYINNGGRVVAQKINANAYIDTGDKLAWLKAQMLYAVKDKDISSDFKQYLKDFVITLG</sequence>
<dbReference type="Gene3D" id="3.90.550.10">
    <property type="entry name" value="Spore Coat Polysaccharide Biosynthesis Protein SpsA, Chain A"/>
    <property type="match status" value="1"/>
</dbReference>
<evidence type="ECO:0000256" key="3">
    <source>
        <dbReference type="ARBA" id="ARBA00022679"/>
    </source>
</evidence>
<reference evidence="7 8" key="1">
    <citation type="submission" date="2017-09" db="EMBL/GenBank/DDBJ databases">
        <title>Depth-based differentiation of microbial function through sediment-hosted aquifers and enrichment of novel symbionts in the deep terrestrial subsurface.</title>
        <authorList>
            <person name="Probst A.J."/>
            <person name="Ladd B."/>
            <person name="Jarett J.K."/>
            <person name="Geller-Mcgrath D.E."/>
            <person name="Sieber C.M."/>
            <person name="Emerson J.B."/>
            <person name="Anantharaman K."/>
            <person name="Thomas B.C."/>
            <person name="Malmstrom R."/>
            <person name="Stieglmeier M."/>
            <person name="Klingl A."/>
            <person name="Woyke T."/>
            <person name="Ryan C.M."/>
            <person name="Banfield J.F."/>
        </authorList>
    </citation>
    <scope>NUCLEOTIDE SEQUENCE [LARGE SCALE GENOMIC DNA]</scope>
    <source>
        <strain evidence="7">CG10_big_fil_rev_8_21_14_0_10_32_10</strain>
    </source>
</reference>
<keyword evidence="4 7" id="KW-0548">Nucleotidyltransferase</keyword>
<dbReference type="InterPro" id="IPR005771">
    <property type="entry name" value="GalU_uridylyltTrfase_bac/arc"/>
</dbReference>
<accession>A0A2H0RB53</accession>
<dbReference type="PANTHER" id="PTHR43197:SF1">
    <property type="entry name" value="UTP--GLUCOSE-1-PHOSPHATE URIDYLYLTRANSFERASE"/>
    <property type="match status" value="1"/>
</dbReference>
<dbReference type="InterPro" id="IPR029044">
    <property type="entry name" value="Nucleotide-diphossugar_trans"/>
</dbReference>
<evidence type="ECO:0000256" key="2">
    <source>
        <dbReference type="ARBA" id="ARBA00012415"/>
    </source>
</evidence>
<dbReference type="AlphaFoldDB" id="A0A2H0RB53"/>
<keyword evidence="3 7" id="KW-0808">Transferase</keyword>
<dbReference type="GO" id="GO:0006011">
    <property type="term" value="P:UDP-alpha-D-glucose metabolic process"/>
    <property type="evidence" value="ECO:0007669"/>
    <property type="project" value="InterPro"/>
</dbReference>
<evidence type="ECO:0000256" key="4">
    <source>
        <dbReference type="ARBA" id="ARBA00022695"/>
    </source>
</evidence>
<dbReference type="EC" id="2.7.7.9" evidence="2"/>
<evidence type="ECO:0000256" key="1">
    <source>
        <dbReference type="ARBA" id="ARBA00006890"/>
    </source>
</evidence>
<dbReference type="Proteomes" id="UP000230214">
    <property type="component" value="Unassembled WGS sequence"/>
</dbReference>
<evidence type="ECO:0000313" key="8">
    <source>
        <dbReference type="Proteomes" id="UP000230214"/>
    </source>
</evidence>
<gene>
    <name evidence="7" type="ORF">COV24_03620</name>
</gene>
<feature type="domain" description="Nucleotidyl transferase" evidence="6">
    <location>
        <begin position="11"/>
        <end position="283"/>
    </location>
</feature>